<proteinExistence type="predicted"/>
<name>A0A9N9NBU3_9GLOM</name>
<evidence type="ECO:0000313" key="2">
    <source>
        <dbReference type="Proteomes" id="UP000789508"/>
    </source>
</evidence>
<dbReference type="AlphaFoldDB" id="A0A9N9NBU3"/>
<sequence length="101" mass="11737">MTKKLTTFKKIGTGQMPINIATLERMRQPGYRYINKGLNLNATPLEKSKYDICQDILSYTQENHISDQDLKKKLGIKQIELDYLVYCQVDKFTLDQLVSYA</sequence>
<organism evidence="1 2">
    <name type="scientific">Ambispora leptoticha</name>
    <dbReference type="NCBI Taxonomy" id="144679"/>
    <lineage>
        <taxon>Eukaryota</taxon>
        <taxon>Fungi</taxon>
        <taxon>Fungi incertae sedis</taxon>
        <taxon>Mucoromycota</taxon>
        <taxon>Glomeromycotina</taxon>
        <taxon>Glomeromycetes</taxon>
        <taxon>Archaeosporales</taxon>
        <taxon>Ambisporaceae</taxon>
        <taxon>Ambispora</taxon>
    </lineage>
</organism>
<dbReference type="InterPro" id="IPR010982">
    <property type="entry name" value="Lambda_DNA-bd_dom_sf"/>
</dbReference>
<dbReference type="OrthoDB" id="2428774at2759"/>
<dbReference type="EMBL" id="CAJVPS010026093">
    <property type="protein sequence ID" value="CAG8720642.1"/>
    <property type="molecule type" value="Genomic_DNA"/>
</dbReference>
<evidence type="ECO:0000313" key="1">
    <source>
        <dbReference type="EMBL" id="CAG8720642.1"/>
    </source>
</evidence>
<protein>
    <submittedName>
        <fullName evidence="1">11502_t:CDS:1</fullName>
    </submittedName>
</protein>
<dbReference type="Proteomes" id="UP000789508">
    <property type="component" value="Unassembled WGS sequence"/>
</dbReference>
<dbReference type="Gene3D" id="1.10.260.40">
    <property type="entry name" value="lambda repressor-like DNA-binding domains"/>
    <property type="match status" value="1"/>
</dbReference>
<dbReference type="GO" id="GO:0003677">
    <property type="term" value="F:DNA binding"/>
    <property type="evidence" value="ECO:0007669"/>
    <property type="project" value="InterPro"/>
</dbReference>
<feature type="non-terminal residue" evidence="1">
    <location>
        <position position="101"/>
    </location>
</feature>
<keyword evidence="2" id="KW-1185">Reference proteome</keyword>
<gene>
    <name evidence="1" type="ORF">ALEPTO_LOCUS12249</name>
</gene>
<comment type="caution">
    <text evidence="1">The sequence shown here is derived from an EMBL/GenBank/DDBJ whole genome shotgun (WGS) entry which is preliminary data.</text>
</comment>
<accession>A0A9N9NBU3</accession>
<reference evidence="1" key="1">
    <citation type="submission" date="2021-06" db="EMBL/GenBank/DDBJ databases">
        <authorList>
            <person name="Kallberg Y."/>
            <person name="Tangrot J."/>
            <person name="Rosling A."/>
        </authorList>
    </citation>
    <scope>NUCLEOTIDE SEQUENCE</scope>
    <source>
        <strain evidence="1">FL130A</strain>
    </source>
</reference>